<dbReference type="InterPro" id="IPR029010">
    <property type="entry name" value="ThuA-like"/>
</dbReference>
<feature type="domain" description="ThuA-like" evidence="1">
    <location>
        <begin position="19"/>
        <end position="209"/>
    </location>
</feature>
<name>A0A6A8DAE4_9BACI</name>
<dbReference type="Proteomes" id="UP000799092">
    <property type="component" value="Unassembled WGS sequence"/>
</dbReference>
<keyword evidence="3" id="KW-1185">Reference proteome</keyword>
<protein>
    <submittedName>
        <fullName evidence="2">Trehalose utilization</fullName>
    </submittedName>
</protein>
<comment type="caution">
    <text evidence="2">The sequence shown here is derived from an EMBL/GenBank/DDBJ whole genome shotgun (WGS) entry which is preliminary data.</text>
</comment>
<organism evidence="2 3">
    <name type="scientific">Aquibacillus halophilus</name>
    <dbReference type="NCBI Taxonomy" id="930132"/>
    <lineage>
        <taxon>Bacteria</taxon>
        <taxon>Bacillati</taxon>
        <taxon>Bacillota</taxon>
        <taxon>Bacilli</taxon>
        <taxon>Bacillales</taxon>
        <taxon>Bacillaceae</taxon>
        <taxon>Aquibacillus</taxon>
    </lineage>
</organism>
<dbReference type="RefSeq" id="WP_153736327.1">
    <property type="nucleotide sequence ID" value="NZ_WJNG01000006.1"/>
</dbReference>
<gene>
    <name evidence="2" type="ORF">GH741_08245</name>
</gene>
<dbReference type="EMBL" id="WJNG01000006">
    <property type="protein sequence ID" value="MRH42675.1"/>
    <property type="molecule type" value="Genomic_DNA"/>
</dbReference>
<reference evidence="2" key="1">
    <citation type="submission" date="2019-11" db="EMBL/GenBank/DDBJ databases">
        <authorList>
            <person name="Li J."/>
        </authorList>
    </citation>
    <scope>NUCLEOTIDE SEQUENCE</scope>
    <source>
        <strain evidence="2">B6B</strain>
    </source>
</reference>
<dbReference type="AlphaFoldDB" id="A0A6A8DAE4"/>
<evidence type="ECO:0000313" key="3">
    <source>
        <dbReference type="Proteomes" id="UP000799092"/>
    </source>
</evidence>
<dbReference type="SUPFAM" id="SSF52317">
    <property type="entry name" value="Class I glutamine amidotransferase-like"/>
    <property type="match status" value="1"/>
</dbReference>
<sequence>MTKRIVAALGDFYHDRDLAVQSLEAAVKSIEGIEIEYKHVDELVESLQTNPDAVILFAENRINPEDDQVKTWMDNDAALAINRFVENGGGWLAWHSGLASYDNIEAYTSMLHGYFKYHPEKHQVVSYTFNPDSNFIDDGQNFEILDEHYFVACDVENTSVFLTSDSVDGSSIAGWYHDYGKGKVVCLIPAHLEEGLMHPVVQKLLINSIKKVSDLA</sequence>
<accession>A0A6A8DAE4</accession>
<dbReference type="OrthoDB" id="9812305at2"/>
<dbReference type="Gene3D" id="3.40.50.880">
    <property type="match status" value="1"/>
</dbReference>
<evidence type="ECO:0000259" key="1">
    <source>
        <dbReference type="Pfam" id="PF06283"/>
    </source>
</evidence>
<dbReference type="InterPro" id="IPR029062">
    <property type="entry name" value="Class_I_gatase-like"/>
</dbReference>
<dbReference type="Pfam" id="PF06283">
    <property type="entry name" value="ThuA"/>
    <property type="match status" value="1"/>
</dbReference>
<evidence type="ECO:0000313" key="2">
    <source>
        <dbReference type="EMBL" id="MRH42675.1"/>
    </source>
</evidence>
<proteinExistence type="predicted"/>